<feature type="transmembrane region" description="Helical" evidence="1">
    <location>
        <begin position="36"/>
        <end position="57"/>
    </location>
</feature>
<keyword evidence="3" id="KW-1185">Reference proteome</keyword>
<keyword evidence="1" id="KW-1133">Transmembrane helix</keyword>
<evidence type="ECO:0000256" key="1">
    <source>
        <dbReference type="SAM" id="Phobius"/>
    </source>
</evidence>
<dbReference type="AlphaFoldDB" id="A0A839TCZ7"/>
<accession>A0A839TCZ7</accession>
<evidence type="ECO:0000313" key="2">
    <source>
        <dbReference type="EMBL" id="MBB3107009.1"/>
    </source>
</evidence>
<keyword evidence="1" id="KW-0812">Transmembrane</keyword>
<dbReference type="InterPro" id="IPR007360">
    <property type="entry name" value="SirB"/>
</dbReference>
<feature type="transmembrane region" description="Helical" evidence="1">
    <location>
        <begin position="63"/>
        <end position="84"/>
    </location>
</feature>
<sequence>MKHLHMLMAVLLITAFLYQSYLVLSANKQMPFALKISTHILYAVIILSGAGMLMQLMSANAPVQWVFAKIILLVAALSASIKAFNNNATLSQRKTGILIAGVAYIGIVVLAFSKPGNLF</sequence>
<organism evidence="2 3">
    <name type="scientific">Psychrobacter luti</name>
    <dbReference type="NCBI Taxonomy" id="198481"/>
    <lineage>
        <taxon>Bacteria</taxon>
        <taxon>Pseudomonadati</taxon>
        <taxon>Pseudomonadota</taxon>
        <taxon>Gammaproteobacteria</taxon>
        <taxon>Moraxellales</taxon>
        <taxon>Moraxellaceae</taxon>
        <taxon>Psychrobacter</taxon>
    </lineage>
</organism>
<gene>
    <name evidence="2" type="ORF">FHS24_001526</name>
</gene>
<protein>
    <submittedName>
        <fullName evidence="2">Heme A synthase</fullName>
    </submittedName>
</protein>
<dbReference type="EMBL" id="JACHXL010000003">
    <property type="protein sequence ID" value="MBB3107009.1"/>
    <property type="molecule type" value="Genomic_DNA"/>
</dbReference>
<keyword evidence="1" id="KW-0472">Membrane</keyword>
<reference evidence="2 3" key="1">
    <citation type="submission" date="2020-08" db="EMBL/GenBank/DDBJ databases">
        <title>Genomic Encyclopedia of Type Strains, Phase III (KMG-III): the genomes of soil and plant-associated and newly described type strains.</title>
        <authorList>
            <person name="Whitman W."/>
        </authorList>
    </citation>
    <scope>NUCLEOTIDE SEQUENCE [LARGE SCALE GENOMIC DNA]</scope>
    <source>
        <strain evidence="2 3">CECT 5885</strain>
    </source>
</reference>
<feature type="transmembrane region" description="Helical" evidence="1">
    <location>
        <begin position="96"/>
        <end position="113"/>
    </location>
</feature>
<comment type="caution">
    <text evidence="2">The sequence shown here is derived from an EMBL/GenBank/DDBJ whole genome shotgun (WGS) entry which is preliminary data.</text>
</comment>
<dbReference type="PIRSF" id="PIRSF005610">
    <property type="entry name" value="SirB"/>
    <property type="match status" value="1"/>
</dbReference>
<proteinExistence type="predicted"/>
<evidence type="ECO:0000313" key="3">
    <source>
        <dbReference type="Proteomes" id="UP000588111"/>
    </source>
</evidence>
<dbReference type="RefSeq" id="WP_183620304.1">
    <property type="nucleotide sequence ID" value="NZ_CAJHAH010000003.1"/>
</dbReference>
<feature type="transmembrane region" description="Helical" evidence="1">
    <location>
        <begin position="6"/>
        <end position="24"/>
    </location>
</feature>
<dbReference type="Proteomes" id="UP000588111">
    <property type="component" value="Unassembled WGS sequence"/>
</dbReference>
<name>A0A839TCZ7_9GAMM</name>
<dbReference type="Pfam" id="PF04247">
    <property type="entry name" value="SirB"/>
    <property type="match status" value="1"/>
</dbReference>